<dbReference type="OrthoDB" id="5787087at2"/>
<feature type="coiled-coil region" evidence="1">
    <location>
        <begin position="73"/>
        <end position="121"/>
    </location>
</feature>
<name>A0A5C0AUT6_9BURK</name>
<feature type="region of interest" description="Disordered" evidence="2">
    <location>
        <begin position="1"/>
        <end position="20"/>
    </location>
</feature>
<gene>
    <name evidence="3" type="ORF">FXN63_10265</name>
</gene>
<evidence type="ECO:0000256" key="1">
    <source>
        <dbReference type="SAM" id="Coils"/>
    </source>
</evidence>
<feature type="compositionally biased region" description="Basic and acidic residues" evidence="2">
    <location>
        <begin position="56"/>
        <end position="65"/>
    </location>
</feature>
<dbReference type="AlphaFoldDB" id="A0A5C0AUT6"/>
<dbReference type="KEGG" id="pacr:FXN63_10265"/>
<dbReference type="InterPro" id="IPR038444">
    <property type="entry name" value="DUF465_sf"/>
</dbReference>
<evidence type="ECO:0000313" key="4">
    <source>
        <dbReference type="Proteomes" id="UP000325161"/>
    </source>
</evidence>
<reference evidence="3 4" key="1">
    <citation type="submission" date="2019-08" db="EMBL/GenBank/DDBJ databases">
        <title>Amphibian skin-associated Pigmentiphaga: genome sequence and occurrence across geography and hosts.</title>
        <authorList>
            <person name="Bletz M.C."/>
            <person name="Bunk B."/>
            <person name="Sproeer C."/>
            <person name="Biwer P."/>
            <person name="Reiter S."/>
            <person name="Rabemananjara F.C.E."/>
            <person name="Schulz S."/>
            <person name="Overmann J."/>
            <person name="Vences M."/>
        </authorList>
    </citation>
    <scope>NUCLEOTIDE SEQUENCE [LARGE SCALE GENOMIC DNA]</scope>
    <source>
        <strain evidence="3 4">Mada1488</strain>
    </source>
</reference>
<dbReference type="Gene3D" id="6.10.280.50">
    <property type="match status" value="1"/>
</dbReference>
<sequence>MSDFIKPVNGQPVADGSNVEVVDFTERDASAAAGDTAREPLRDVSADAGGQPLPAPDHDARQAAIDAPKRERIAELQLEHRDLDDVIERLADQPGVDDLRLRRLKKRKLQIRDSLERLQMSITPDIPA</sequence>
<keyword evidence="1" id="KW-0175">Coiled coil</keyword>
<dbReference type="Proteomes" id="UP000325161">
    <property type="component" value="Chromosome"/>
</dbReference>
<evidence type="ECO:0000256" key="2">
    <source>
        <dbReference type="SAM" id="MobiDB-lite"/>
    </source>
</evidence>
<feature type="region of interest" description="Disordered" evidence="2">
    <location>
        <begin position="30"/>
        <end position="65"/>
    </location>
</feature>
<protein>
    <submittedName>
        <fullName evidence="3">DUF465 domain-containing protein</fullName>
    </submittedName>
</protein>
<dbReference type="InterPro" id="IPR007420">
    <property type="entry name" value="DUF465"/>
</dbReference>
<evidence type="ECO:0000313" key="3">
    <source>
        <dbReference type="EMBL" id="QEI06179.1"/>
    </source>
</evidence>
<dbReference type="RefSeq" id="WP_148814562.1">
    <property type="nucleotide sequence ID" value="NZ_CP043046.1"/>
</dbReference>
<proteinExistence type="predicted"/>
<dbReference type="EMBL" id="CP043046">
    <property type="protein sequence ID" value="QEI06179.1"/>
    <property type="molecule type" value="Genomic_DNA"/>
</dbReference>
<dbReference type="Pfam" id="PF04325">
    <property type="entry name" value="DUF465"/>
    <property type="match status" value="1"/>
</dbReference>
<accession>A0A5C0AUT6</accession>
<organism evidence="3 4">
    <name type="scientific">Pigmentiphaga aceris</name>
    <dbReference type="NCBI Taxonomy" id="1940612"/>
    <lineage>
        <taxon>Bacteria</taxon>
        <taxon>Pseudomonadati</taxon>
        <taxon>Pseudomonadota</taxon>
        <taxon>Betaproteobacteria</taxon>
        <taxon>Burkholderiales</taxon>
        <taxon>Alcaligenaceae</taxon>
        <taxon>Pigmentiphaga</taxon>
    </lineage>
</organism>
<keyword evidence="4" id="KW-1185">Reference proteome</keyword>
<feature type="compositionally biased region" description="Basic and acidic residues" evidence="2">
    <location>
        <begin position="36"/>
        <end position="45"/>
    </location>
</feature>